<keyword evidence="3" id="KW-0067">ATP-binding</keyword>
<dbReference type="PANTHER" id="PTHR14187">
    <property type="entry name" value="ALPHA KINASE/ELONGATION FACTOR 2 KINASE"/>
    <property type="match status" value="1"/>
</dbReference>
<proteinExistence type="inferred from homology"/>
<evidence type="ECO:0000313" key="5">
    <source>
        <dbReference type="Proteomes" id="UP001164746"/>
    </source>
</evidence>
<organism evidence="4 5">
    <name type="scientific">Mya arenaria</name>
    <name type="common">Soft-shell clam</name>
    <dbReference type="NCBI Taxonomy" id="6604"/>
    <lineage>
        <taxon>Eukaryota</taxon>
        <taxon>Metazoa</taxon>
        <taxon>Spiralia</taxon>
        <taxon>Lophotrochozoa</taxon>
        <taxon>Mollusca</taxon>
        <taxon>Bivalvia</taxon>
        <taxon>Autobranchia</taxon>
        <taxon>Heteroconchia</taxon>
        <taxon>Euheterodonta</taxon>
        <taxon>Imparidentia</taxon>
        <taxon>Neoheterodontei</taxon>
        <taxon>Myida</taxon>
        <taxon>Myoidea</taxon>
        <taxon>Myidae</taxon>
        <taxon>Mya</taxon>
    </lineage>
</organism>
<keyword evidence="2" id="KW-0547">Nucleotide-binding</keyword>
<dbReference type="PANTHER" id="PTHR14187:SF5">
    <property type="entry name" value="HEAT SHOCK 70 KDA PROTEIN 12A"/>
    <property type="match status" value="1"/>
</dbReference>
<reference evidence="4" key="1">
    <citation type="submission" date="2022-11" db="EMBL/GenBank/DDBJ databases">
        <title>Centuries of genome instability and evolution in soft-shell clam transmissible cancer (bioRxiv).</title>
        <authorList>
            <person name="Hart S.F.M."/>
            <person name="Yonemitsu M.A."/>
            <person name="Giersch R.M."/>
            <person name="Beal B.F."/>
            <person name="Arriagada G."/>
            <person name="Davis B.W."/>
            <person name="Ostrander E.A."/>
            <person name="Goff S.P."/>
            <person name="Metzger M.J."/>
        </authorList>
    </citation>
    <scope>NUCLEOTIDE SEQUENCE</scope>
    <source>
        <strain evidence="4">MELC-2E11</strain>
        <tissue evidence="4">Siphon/mantle</tissue>
    </source>
</reference>
<dbReference type="Proteomes" id="UP001164746">
    <property type="component" value="Chromosome 2"/>
</dbReference>
<dbReference type="EMBL" id="CP111013">
    <property type="protein sequence ID" value="WAQ95709.1"/>
    <property type="molecule type" value="Genomic_DNA"/>
</dbReference>
<accession>A0ABY7DEM0</accession>
<evidence type="ECO:0000256" key="1">
    <source>
        <dbReference type="ARBA" id="ARBA00007381"/>
    </source>
</evidence>
<evidence type="ECO:0000256" key="2">
    <source>
        <dbReference type="ARBA" id="ARBA00022741"/>
    </source>
</evidence>
<dbReference type="Gene3D" id="3.30.420.40">
    <property type="match status" value="1"/>
</dbReference>
<protein>
    <submittedName>
        <fullName evidence="4">HS12A-like protein</fullName>
    </submittedName>
</protein>
<name>A0ABY7DEM0_MYAAR</name>
<evidence type="ECO:0000256" key="3">
    <source>
        <dbReference type="ARBA" id="ARBA00022840"/>
    </source>
</evidence>
<gene>
    <name evidence="4" type="ORF">MAR_028399</name>
</gene>
<comment type="similarity">
    <text evidence="1">Belongs to the heat shock protein 70 family.</text>
</comment>
<evidence type="ECO:0000313" key="4">
    <source>
        <dbReference type="EMBL" id="WAQ95709.1"/>
    </source>
</evidence>
<feature type="non-terminal residue" evidence="4">
    <location>
        <position position="1"/>
    </location>
</feature>
<dbReference type="SUPFAM" id="SSF53067">
    <property type="entry name" value="Actin-like ATPase domain"/>
    <property type="match status" value="1"/>
</dbReference>
<dbReference type="InterPro" id="IPR013126">
    <property type="entry name" value="Hsp_70_fam"/>
</dbReference>
<dbReference type="InterPro" id="IPR043129">
    <property type="entry name" value="ATPase_NBD"/>
</dbReference>
<keyword evidence="5" id="KW-1185">Reference proteome</keyword>
<sequence>MQRNHCWVVAFCFGTEECCITFSFNHEPLAVKAVRIQRYDHVSANEKFPLAILLNKRNEFDSFGCEAQRRYKDISTKDSDTWWFFKSVSNINKTAAEMTVNDAKGRAFPFETLMEILIEHMGRHLNSLLADIENGVDVAVIEQGFDEAFRVTFLGNRSLDPLQNALKRWLKYQMGLPDVDIDRFDESFREQIHMKAKRAIADWRIDIPRELVDILKNSDKLSIKHGGKLFLTSDQEGMDRNVKLKSIDGQEQRAMPIFSMAIEYLKREAMKQINETTDGLRDTDVLFVITVPAIWNDSAKQFMREAAIQAGIENECILLALEPEAATSWCKRKQEEIDPKGPLSKKDANIMVVDVGGLIDLINIKYFKKTEKGGIKLIQKPEGGAWGGTAVDKTFLRFLDEVFGQEAIEKLRDEALVEYYEILTTFEVQKRDSNIESLTLHVPTLIDITGEQNLMENINSLGFQNDVKILKKRGKRIRIGRN</sequence>
<dbReference type="Pfam" id="PF00012">
    <property type="entry name" value="HSP70"/>
    <property type="match status" value="1"/>
</dbReference>